<dbReference type="GeneID" id="59381049"/>
<feature type="region of interest" description="Disordered" evidence="1">
    <location>
        <begin position="178"/>
        <end position="200"/>
    </location>
</feature>
<reference evidence="2" key="1">
    <citation type="submission" date="2019-07" db="EMBL/GenBank/DDBJ databases">
        <authorList>
            <person name="Palmer J.M."/>
        </authorList>
    </citation>
    <scope>NUCLEOTIDE SEQUENCE</scope>
    <source>
        <strain evidence="2">PC9</strain>
    </source>
</reference>
<gene>
    <name evidence="2" type="ORF">PC9H_011231</name>
</gene>
<protein>
    <submittedName>
        <fullName evidence="2">Uncharacterized protein</fullName>
    </submittedName>
</protein>
<dbReference type="VEuPathDB" id="FungiDB:PC9H_011231"/>
<organism evidence="2 3">
    <name type="scientific">Pleurotus ostreatus</name>
    <name type="common">Oyster mushroom</name>
    <name type="synonym">White-rot fungus</name>
    <dbReference type="NCBI Taxonomy" id="5322"/>
    <lineage>
        <taxon>Eukaryota</taxon>
        <taxon>Fungi</taxon>
        <taxon>Dikarya</taxon>
        <taxon>Basidiomycota</taxon>
        <taxon>Agaricomycotina</taxon>
        <taxon>Agaricomycetes</taxon>
        <taxon>Agaricomycetidae</taxon>
        <taxon>Agaricales</taxon>
        <taxon>Pleurotineae</taxon>
        <taxon>Pleurotaceae</taxon>
        <taxon>Pleurotus</taxon>
    </lineage>
</organism>
<sequence>AFSLSEWYNFINLFATIARHRARRACSDGSGSLGSITASMNGASAAQISTNECSRIAYLPPMRFPRSLRGKYVEKWGYWVAKGPVQYVVAGAEHKRVERRCICNAQQLAAIARCRLARSHPTPPNSFLTSTRVEHPPYRCSPGHTVLAGRVLAAPPPSCTRDQSRLETYPVSAVRTDVSVGEGDADERTDVDAEAEDEADAYVDSDAEADPEVELLEAVDASKSNSTHSSSSGWPQGGGLTMEWRVLFQIPNPHIIILVILSYSSSYLTLSCISHGIVPSPVTFAIPVLLQNAPWPSLACFDALFR</sequence>
<dbReference type="EMBL" id="JACETU010000008">
    <property type="protein sequence ID" value="KAF7423067.1"/>
    <property type="molecule type" value="Genomic_DNA"/>
</dbReference>
<evidence type="ECO:0000313" key="2">
    <source>
        <dbReference type="EMBL" id="KAF7423067.1"/>
    </source>
</evidence>
<evidence type="ECO:0000256" key="1">
    <source>
        <dbReference type="SAM" id="MobiDB-lite"/>
    </source>
</evidence>
<comment type="caution">
    <text evidence="2">The sequence shown here is derived from an EMBL/GenBank/DDBJ whole genome shotgun (WGS) entry which is preliminary data.</text>
</comment>
<feature type="non-terminal residue" evidence="2">
    <location>
        <position position="306"/>
    </location>
</feature>
<dbReference type="Proteomes" id="UP000623687">
    <property type="component" value="Unassembled WGS sequence"/>
</dbReference>
<proteinExistence type="predicted"/>
<accession>A0A8H6ZT60</accession>
<dbReference type="AlphaFoldDB" id="A0A8H6ZT60"/>
<keyword evidence="3" id="KW-1185">Reference proteome</keyword>
<name>A0A8H6ZT60_PLEOS</name>
<evidence type="ECO:0000313" key="3">
    <source>
        <dbReference type="Proteomes" id="UP000623687"/>
    </source>
</evidence>
<dbReference type="RefSeq" id="XP_036628099.1">
    <property type="nucleotide sequence ID" value="XM_036780716.1"/>
</dbReference>